<dbReference type="AlphaFoldDB" id="I2FYC8"/>
<name>I2FYC8_USTHO</name>
<comment type="caution">
    <text evidence="1">The sequence shown here is derived from an EMBL/GenBank/DDBJ whole genome shotgun (WGS) entry which is preliminary data.</text>
</comment>
<evidence type="ECO:0000313" key="2">
    <source>
        <dbReference type="Proteomes" id="UP000006174"/>
    </source>
</evidence>
<sequence length="117" mass="12480">MTNTKRQLVNEGTCHQPSTFFTPAQPVPFGAGSETMSVNLPVEFAITIGGLCSEDRHQLQAELLGKRGEALNIHQCAEASIGASIYTSLKSTTGPEPKANSSGCRLQSIEKKTKACE</sequence>
<accession>I2FYC8</accession>
<dbReference type="OrthoDB" id="10330431at2759"/>
<gene>
    <name evidence="1" type="ORF">UHOR_05004</name>
</gene>
<reference evidence="1 2" key="1">
    <citation type="journal article" date="2012" name="Plant Cell">
        <title>Genome comparison of barley and maize smut fungi reveals targeted loss of RNA silencing components and species-specific presence of transposable elements.</title>
        <authorList>
            <person name="Laurie J.D."/>
            <person name="Ali S."/>
            <person name="Linning R."/>
            <person name="Mannhaupt G."/>
            <person name="Wong P."/>
            <person name="Gueldener U."/>
            <person name="Muensterkoetter M."/>
            <person name="Moore R."/>
            <person name="Kahmann R."/>
            <person name="Bakkeren G."/>
            <person name="Schirawski J."/>
        </authorList>
    </citation>
    <scope>NUCLEOTIDE SEQUENCE [LARGE SCALE GENOMIC DNA]</scope>
    <source>
        <strain evidence="2">Uh4875-4</strain>
    </source>
</reference>
<protein>
    <submittedName>
        <fullName evidence="1">Uncharacterized protein</fullName>
    </submittedName>
</protein>
<keyword evidence="2" id="KW-1185">Reference proteome</keyword>
<proteinExistence type="predicted"/>
<evidence type="ECO:0000313" key="1">
    <source>
        <dbReference type="EMBL" id="CCF51921.1"/>
    </source>
</evidence>
<organism evidence="1 2">
    <name type="scientific">Ustilago hordei</name>
    <name type="common">Barley covered smut fungus</name>
    <dbReference type="NCBI Taxonomy" id="120017"/>
    <lineage>
        <taxon>Eukaryota</taxon>
        <taxon>Fungi</taxon>
        <taxon>Dikarya</taxon>
        <taxon>Basidiomycota</taxon>
        <taxon>Ustilaginomycotina</taxon>
        <taxon>Ustilaginomycetes</taxon>
        <taxon>Ustilaginales</taxon>
        <taxon>Ustilaginaceae</taxon>
        <taxon>Ustilago</taxon>
    </lineage>
</organism>
<dbReference type="Proteomes" id="UP000006174">
    <property type="component" value="Unassembled WGS sequence"/>
</dbReference>
<dbReference type="EMBL" id="CAGI01000168">
    <property type="protein sequence ID" value="CCF51921.1"/>
    <property type="molecule type" value="Genomic_DNA"/>
</dbReference>
<dbReference type="HOGENOM" id="CLU_2086584_0_0_1"/>